<protein>
    <submittedName>
        <fullName evidence="2">Uncharacterized protein</fullName>
    </submittedName>
</protein>
<name>A0A410X0R7_9BACL</name>
<dbReference type="EMBL" id="JAMDMJ010000025">
    <property type="protein sequence ID" value="MCY9597817.1"/>
    <property type="molecule type" value="Genomic_DNA"/>
</dbReference>
<gene>
    <name evidence="1" type="ORF">M5X16_18790</name>
    <name evidence="2" type="ORF">PC41400_22025</name>
</gene>
<dbReference type="AlphaFoldDB" id="A0A410X0R7"/>
<accession>A0A410X0R7</accession>
<dbReference type="Proteomes" id="UP000288943">
    <property type="component" value="Chromosome"/>
</dbReference>
<proteinExistence type="predicted"/>
<reference evidence="1 4" key="2">
    <citation type="submission" date="2022-05" db="EMBL/GenBank/DDBJ databases">
        <title>Genome Sequencing of Bee-Associated Microbes.</title>
        <authorList>
            <person name="Dunlap C."/>
        </authorList>
    </citation>
    <scope>NUCLEOTIDE SEQUENCE [LARGE SCALE GENOMIC DNA]</scope>
    <source>
        <strain evidence="1 4">NRRL B-23120</strain>
    </source>
</reference>
<dbReference type="GeneID" id="95377473"/>
<dbReference type="Pfam" id="PF26325">
    <property type="entry name" value="YhjD"/>
    <property type="match status" value="1"/>
</dbReference>
<dbReference type="EMBL" id="CP026520">
    <property type="protein sequence ID" value="QAV20200.1"/>
    <property type="molecule type" value="Genomic_DNA"/>
</dbReference>
<evidence type="ECO:0000313" key="1">
    <source>
        <dbReference type="EMBL" id="MCY9597817.1"/>
    </source>
</evidence>
<dbReference type="Proteomes" id="UP001527202">
    <property type="component" value="Unassembled WGS sequence"/>
</dbReference>
<dbReference type="RefSeq" id="WP_042232741.1">
    <property type="nucleotide sequence ID" value="NZ_CP026520.1"/>
</dbReference>
<keyword evidence="4" id="KW-1185">Reference proteome</keyword>
<evidence type="ECO:0000313" key="4">
    <source>
        <dbReference type="Proteomes" id="UP001527202"/>
    </source>
</evidence>
<dbReference type="InterPro" id="IPR058600">
    <property type="entry name" value="YhjD-like"/>
</dbReference>
<reference evidence="2 3" key="1">
    <citation type="submission" date="2018-01" db="EMBL/GenBank/DDBJ databases">
        <title>The whole genome sequencing and assembly of Paenibacillus chitinolyticus KCCM 41400 strain.</title>
        <authorList>
            <person name="Kim J.-Y."/>
            <person name="Park M.-K."/>
            <person name="Lee Y.-J."/>
            <person name="Yi H."/>
            <person name="Bahn Y.-S."/>
            <person name="Kim J.F."/>
            <person name="Lee D.-W."/>
        </authorList>
    </citation>
    <scope>NUCLEOTIDE SEQUENCE [LARGE SCALE GENOMIC DNA]</scope>
    <source>
        <strain evidence="2 3">KCCM 41400</strain>
    </source>
</reference>
<organism evidence="2 3">
    <name type="scientific">Paenibacillus chitinolyticus</name>
    <dbReference type="NCBI Taxonomy" id="79263"/>
    <lineage>
        <taxon>Bacteria</taxon>
        <taxon>Bacillati</taxon>
        <taxon>Bacillota</taxon>
        <taxon>Bacilli</taxon>
        <taxon>Bacillales</taxon>
        <taxon>Paenibacillaceae</taxon>
        <taxon>Paenibacillus</taxon>
    </lineage>
</organism>
<dbReference type="KEGG" id="pchi:PC41400_22025"/>
<evidence type="ECO:0000313" key="3">
    <source>
        <dbReference type="Proteomes" id="UP000288943"/>
    </source>
</evidence>
<evidence type="ECO:0000313" key="2">
    <source>
        <dbReference type="EMBL" id="QAV20200.1"/>
    </source>
</evidence>
<dbReference type="OrthoDB" id="2910298at2"/>
<sequence length="134" mass="15303">MQPPLQTRDDSLLVKRYVLLPVLLDVLEKNISLLESSGKLPEPLIGHLRLIQDRVTADMAFLRKQFRQRGIRIYEERRTTEGLNVAYICRGYHHRFSLLWRLIRAEIVTALEVYLDPAAGSDTANTGQANITGC</sequence>